<dbReference type="EMBL" id="KT591491">
    <property type="protein sequence ID" value="ALF00541.1"/>
    <property type="molecule type" value="Genomic_DNA"/>
</dbReference>
<name>A0A0M3UKC4_9CAUD</name>
<dbReference type="Proteomes" id="UP000221469">
    <property type="component" value="Segment"/>
</dbReference>
<protein>
    <recommendedName>
        <fullName evidence="3">Terminase small subunit</fullName>
    </recommendedName>
</protein>
<accession>A0A0M3UKC4</accession>
<reference evidence="1 2" key="1">
    <citation type="submission" date="2015-08" db="EMBL/GenBank/DDBJ databases">
        <authorList>
            <person name="Barekzi N."/>
            <person name="Doss J.H."/>
            <person name="Bluford J."/>
            <person name="Fizer S."/>
            <person name="Garofalo A.E."/>
            <person name="Gasalao M.B."/>
            <person name="Griffin J."/>
            <person name="Henderson C.M."/>
            <person name="Hyre A.N."/>
            <person name="Irons L.B."/>
            <person name="Jafree E."/>
            <person name="Kanda K."/>
            <person name="Matthews D."/>
            <person name="Mclaren B."/>
            <person name="Moriarty A."/>
            <person name="Northam N."/>
            <person name="Ryan M."/>
            <person name="Smith D.E."/>
            <person name="Vanselow D."/>
            <person name="Welch J."/>
            <person name="Gauthier D."/>
            <person name="Anders K.R."/>
            <person name="Bradley K.W."/>
            <person name="Asai D.J."/>
            <person name="Bowman C.A."/>
            <person name="Russell D.A."/>
            <person name="Pope W.H."/>
            <person name="Jacobs-Sera D."/>
            <person name="Hendrix R.W."/>
            <person name="Hatfull G.F."/>
        </authorList>
    </citation>
    <scope>NUCLEOTIDE SEQUENCE [LARGE SCALE GENOMIC DNA]</scope>
</reference>
<evidence type="ECO:0000313" key="1">
    <source>
        <dbReference type="EMBL" id="ALF00541.1"/>
    </source>
</evidence>
<gene>
    <name evidence="1" type="ORF">SEA_BRICOLE_13</name>
</gene>
<evidence type="ECO:0000313" key="2">
    <source>
        <dbReference type="Proteomes" id="UP000221469"/>
    </source>
</evidence>
<organism evidence="1 2">
    <name type="scientific">Mycobacterium phage Bricole</name>
    <dbReference type="NCBI Taxonomy" id="1718601"/>
    <lineage>
        <taxon>Viruses</taxon>
        <taxon>Duplodnaviria</taxon>
        <taxon>Heunggongvirae</taxon>
        <taxon>Uroviricota</taxon>
        <taxon>Caudoviricetes</taxon>
        <taxon>Vilmaviridae</taxon>
        <taxon>Mclasvirinae</taxon>
        <taxon>Bongovirus</taxon>
        <taxon>Bongovirus bongo</taxon>
    </lineage>
</organism>
<proteinExistence type="predicted"/>
<sequence length="131" mass="14368">MSAIQPPEGLRAWGQQLWDKVTETTSFDPAGYYILAEACRTADIIERLSGALRAGSSQWVSLSDEIVEAVQISGVDVAEINLVVNPILGEIRQQRLTLRQLLAQLKLGKTEAETVEDDPIAKLMAEFSTPD</sequence>
<evidence type="ECO:0008006" key="3">
    <source>
        <dbReference type="Google" id="ProtNLM"/>
    </source>
</evidence>